<dbReference type="InterPro" id="IPR012982">
    <property type="entry name" value="PARP1-like_PADR1_Zn_ribbon"/>
</dbReference>
<evidence type="ECO:0000259" key="31">
    <source>
        <dbReference type="PROSITE" id="PS50064"/>
    </source>
</evidence>
<dbReference type="CDD" id="cd08001">
    <property type="entry name" value="WGR_PARP1_like"/>
    <property type="match status" value="1"/>
</dbReference>
<dbReference type="GO" id="GO:0140807">
    <property type="term" value="F:NAD+-protein-glutamate ADP-ribosyltransferase activity"/>
    <property type="evidence" value="ECO:0007669"/>
    <property type="project" value="RHEA"/>
</dbReference>
<evidence type="ECO:0000256" key="22">
    <source>
        <dbReference type="ARBA" id="ARBA00023242"/>
    </source>
</evidence>
<dbReference type="GO" id="GO:0003677">
    <property type="term" value="F:DNA binding"/>
    <property type="evidence" value="ECO:0007669"/>
    <property type="project" value="UniProtKB-KW"/>
</dbReference>
<comment type="catalytic activity">
    <reaction evidence="27">
        <text>L-histidyl-[protein] + NAD(+) = N(tele)-(ADP-D-ribosyl)-L-histidyl-[protein] + nicotinamide + H(+)</text>
        <dbReference type="Rhea" id="RHEA:72071"/>
        <dbReference type="Rhea" id="RHEA-COMP:9745"/>
        <dbReference type="Rhea" id="RHEA-COMP:18085"/>
        <dbReference type="ChEBI" id="CHEBI:15378"/>
        <dbReference type="ChEBI" id="CHEBI:17154"/>
        <dbReference type="ChEBI" id="CHEBI:29979"/>
        <dbReference type="ChEBI" id="CHEBI:57540"/>
        <dbReference type="ChEBI" id="CHEBI:191398"/>
    </reaction>
    <physiologicalReaction direction="left-to-right" evidence="27">
        <dbReference type="Rhea" id="RHEA:72072"/>
    </physiologicalReaction>
</comment>
<dbReference type="Gene3D" id="3.40.50.10190">
    <property type="entry name" value="BRCT domain"/>
    <property type="match status" value="1"/>
</dbReference>
<evidence type="ECO:0000259" key="33">
    <source>
        <dbReference type="PROSITE" id="PS51060"/>
    </source>
</evidence>
<accession>A0A443QEA8</accession>
<dbReference type="PANTHER" id="PTHR10459">
    <property type="entry name" value="DNA LIGASE"/>
    <property type="match status" value="1"/>
</dbReference>
<dbReference type="Pfam" id="PF08063">
    <property type="entry name" value="Zn_ribbon_PADR1"/>
    <property type="match status" value="1"/>
</dbReference>
<dbReference type="GO" id="GO:0005694">
    <property type="term" value="C:chromosome"/>
    <property type="evidence" value="ECO:0007669"/>
    <property type="project" value="UniProtKB-SubCell"/>
</dbReference>
<evidence type="ECO:0000259" key="34">
    <source>
        <dbReference type="PROSITE" id="PS51977"/>
    </source>
</evidence>
<keyword evidence="16" id="KW-0862">Zinc</keyword>
<evidence type="ECO:0000256" key="14">
    <source>
        <dbReference type="ARBA" id="ARBA00022765"/>
    </source>
</evidence>
<evidence type="ECO:0000256" key="7">
    <source>
        <dbReference type="ARBA" id="ARBA00022533"/>
    </source>
</evidence>
<dbReference type="SUPFAM" id="SSF142921">
    <property type="entry name" value="WGR domain-like"/>
    <property type="match status" value="1"/>
</dbReference>
<dbReference type="AlphaFoldDB" id="A0A443QEA8"/>
<dbReference type="Pfam" id="PF21728">
    <property type="entry name" value="PADR1_N"/>
    <property type="match status" value="1"/>
</dbReference>
<dbReference type="EC" id="2.4.2.-" evidence="30"/>
<dbReference type="Gene3D" id="3.90.228.10">
    <property type="match status" value="1"/>
</dbReference>
<evidence type="ECO:0000256" key="1">
    <source>
        <dbReference type="ARBA" id="ARBA00004286"/>
    </source>
</evidence>
<dbReference type="Gene3D" id="3.30.1740.10">
    <property type="entry name" value="Zinc finger, PARP-type"/>
    <property type="match status" value="1"/>
</dbReference>
<keyword evidence="13" id="KW-0677">Repeat</keyword>
<dbReference type="InterPro" id="IPR001510">
    <property type="entry name" value="Znf_PARP"/>
</dbReference>
<feature type="domain" description="PARP-type" evidence="31">
    <location>
        <begin position="12"/>
        <end position="94"/>
    </location>
</feature>
<sequence length="874" mass="101751">MVNTALRLEKLYRSEYASSNHSRCRNCNIIIKKGELRLGAKVQSEKFDGKHPLWYHFDCFFIRHHPPTLSDIAHCNNLKSEDRRRIKSMIKNISRKREAEEQNSSEDSNDKALDAQSDLLHYYQTELAKMKRSEIVRLLEYNNQTVYKTNRSKYELLADCMVFGALERCPECNGQLLFRDRGYICCDYATNYSKCLFDTQMPKRKPFLIPENLKHNYKFLSDYVFVERKRLYHKFEPPVLAIDHFNRLLQPSSSLACKSENRNGDEQPLNGYKIAYCGKDKSFKQTLKDKISSLGAQLIDVIDDTVLFVVSNLDEIEKKDFNIRVAKIYDVPLVSEDIFKQPISNVDILALIKNNRISLWGGSRFENFEPSQNSMKHVTEMRSFKMKGKEVVDPDTGLDEVAHIYKDESVSYSVTLAKVELDSNKNSFYKIQLLEFDEPEKDERYIVYRSWGRIGTNYGDRKIEKFKEKSNAIENFCQIFFKITGNEWKKRREFEKHPGRYSIVETQYITWDEEFEMLKIGGSCLPIQVQELISMIFDIKRMKYQMYEFDLDVAKLPLGRISEDQISQAYSVLSTICEMINSNQSDLQKHLDTSNRFYSLIPHKFPNFIRIINSRQLLLEKLEVLSSLRSMKVAFQLRSDINESGGDLIKQHYDSLNVNIEALDENSEDFKPIQKYVKNTQGKYRSLFSLEIIDVFEVIRMGEGERFEKYKHFPNRYLLWHGSIVTNFAGILSKGLQIAPAEAPFTGQMFGKGIYFTDIVSYSAVYSRSAHDDICLLLLCEVALGNMLEMDHDDPEITLPEGKHSVKGVGKAKQGQIEQLPDGLIIPNGEPIEPKYSRNSKIEDNDYNQYVVYNNDQVKIKYLVKLKFNYQIPT</sequence>
<dbReference type="InterPro" id="IPR036420">
    <property type="entry name" value="BRCT_dom_sf"/>
</dbReference>
<keyword evidence="20" id="KW-0238">DNA-binding</keyword>
<evidence type="ECO:0000256" key="17">
    <source>
        <dbReference type="ARBA" id="ARBA00022859"/>
    </source>
</evidence>
<dbReference type="SMART" id="SM01335">
    <property type="entry name" value="PADR1"/>
    <property type="match status" value="1"/>
</dbReference>
<keyword evidence="36" id="KW-1185">Reference proteome</keyword>
<dbReference type="InterPro" id="IPR049296">
    <property type="entry name" value="PARP1-like_PADR1_N"/>
</dbReference>
<evidence type="ECO:0000256" key="30">
    <source>
        <dbReference type="RuleBase" id="RU362114"/>
    </source>
</evidence>
<keyword evidence="9 30" id="KW-0328">Glycosyltransferase</keyword>
<dbReference type="SUPFAM" id="SSF56399">
    <property type="entry name" value="ADP-ribosylation"/>
    <property type="match status" value="1"/>
</dbReference>
<comment type="catalytic activity">
    <reaction evidence="23">
        <text>L-glutamyl-[protein] + NAD(+) = 5-O-(ADP-D-ribosyl)-L-glutamyl-[protein] + nicotinamide</text>
        <dbReference type="Rhea" id="RHEA:58224"/>
        <dbReference type="Rhea" id="RHEA-COMP:10208"/>
        <dbReference type="Rhea" id="RHEA-COMP:15089"/>
        <dbReference type="ChEBI" id="CHEBI:17154"/>
        <dbReference type="ChEBI" id="CHEBI:29973"/>
        <dbReference type="ChEBI" id="CHEBI:57540"/>
        <dbReference type="ChEBI" id="CHEBI:142540"/>
    </reaction>
    <physiologicalReaction direction="left-to-right" evidence="23">
        <dbReference type="Rhea" id="RHEA:58225"/>
    </physiologicalReaction>
</comment>
<gene>
    <name evidence="35" type="ORF">B4U79_06915</name>
</gene>
<evidence type="ECO:0000256" key="4">
    <source>
        <dbReference type="ARBA" id="ARBA00022454"/>
    </source>
</evidence>
<evidence type="ECO:0000256" key="11">
    <source>
        <dbReference type="ARBA" id="ARBA00022695"/>
    </source>
</evidence>
<dbReference type="Proteomes" id="UP000285301">
    <property type="component" value="Unassembled WGS sequence"/>
</dbReference>
<keyword evidence="19 30" id="KW-0520">NAD</keyword>
<comment type="catalytic activity">
    <reaction evidence="28">
        <text>L-tyrosyl-[protein] + NAD(+) = O-(ADP-D-ribosyl)-L-tyrosyl-[protein] + nicotinamide + H(+)</text>
        <dbReference type="Rhea" id="RHEA:58236"/>
        <dbReference type="Rhea" id="RHEA-COMP:10136"/>
        <dbReference type="Rhea" id="RHEA-COMP:15092"/>
        <dbReference type="ChEBI" id="CHEBI:15378"/>
        <dbReference type="ChEBI" id="CHEBI:17154"/>
        <dbReference type="ChEBI" id="CHEBI:46858"/>
        <dbReference type="ChEBI" id="CHEBI:57540"/>
        <dbReference type="ChEBI" id="CHEBI:142557"/>
    </reaction>
    <physiologicalReaction direction="left-to-right" evidence="28">
        <dbReference type="Rhea" id="RHEA:58237"/>
    </physiologicalReaction>
</comment>
<dbReference type="InterPro" id="IPR004102">
    <property type="entry name" value="Poly(ADP-ribose)pol_reg_dom"/>
</dbReference>
<dbReference type="InterPro" id="IPR036957">
    <property type="entry name" value="Znf_PARP_sf"/>
</dbReference>
<keyword evidence="17" id="KW-0391">Immunity</keyword>
<evidence type="ECO:0000313" key="35">
    <source>
        <dbReference type="EMBL" id="RWS01368.1"/>
    </source>
</evidence>
<feature type="domain" description="PARP alpha-helical" evidence="33">
    <location>
        <begin position="522"/>
        <end position="639"/>
    </location>
</feature>
<evidence type="ECO:0000256" key="15">
    <source>
        <dbReference type="ARBA" id="ARBA00022771"/>
    </source>
</evidence>
<feature type="domain" description="WGR" evidence="34">
    <location>
        <begin position="401"/>
        <end position="501"/>
    </location>
</feature>
<dbReference type="GO" id="GO:0005829">
    <property type="term" value="C:cytosol"/>
    <property type="evidence" value="ECO:0007669"/>
    <property type="project" value="UniProtKB-SubCell"/>
</dbReference>
<keyword evidence="11" id="KW-0548">Nucleotidyltransferase</keyword>
<keyword evidence="4" id="KW-0158">Chromosome</keyword>
<evidence type="ECO:0000256" key="16">
    <source>
        <dbReference type="ARBA" id="ARBA00022833"/>
    </source>
</evidence>
<dbReference type="GO" id="GO:0008270">
    <property type="term" value="F:zinc ion binding"/>
    <property type="evidence" value="ECO:0007669"/>
    <property type="project" value="UniProtKB-KW"/>
</dbReference>
<dbReference type="GO" id="GO:0140806">
    <property type="term" value="F:NAD+-protein-aspartate ADP-ribosyltransferase activity"/>
    <property type="evidence" value="ECO:0007669"/>
    <property type="project" value="RHEA"/>
</dbReference>
<evidence type="ECO:0000256" key="8">
    <source>
        <dbReference type="ARBA" id="ARBA00022588"/>
    </source>
</evidence>
<dbReference type="SUPFAM" id="SSF47587">
    <property type="entry name" value="Domain of poly(ADP-ribose) polymerase"/>
    <property type="match status" value="1"/>
</dbReference>
<dbReference type="STRING" id="1965070.A0A443QEA8"/>
<dbReference type="GO" id="GO:0006302">
    <property type="term" value="P:double-strand break repair"/>
    <property type="evidence" value="ECO:0007669"/>
    <property type="project" value="TreeGrafter"/>
</dbReference>
<dbReference type="GO" id="GO:0070212">
    <property type="term" value="P:protein poly-ADP-ribosylation"/>
    <property type="evidence" value="ECO:0007669"/>
    <property type="project" value="TreeGrafter"/>
</dbReference>
<dbReference type="PROSITE" id="PS51059">
    <property type="entry name" value="PARP_CATALYTIC"/>
    <property type="match status" value="1"/>
</dbReference>
<dbReference type="InterPro" id="IPR008893">
    <property type="entry name" value="WGR_domain"/>
</dbReference>
<evidence type="ECO:0000256" key="9">
    <source>
        <dbReference type="ARBA" id="ARBA00022676"/>
    </source>
</evidence>
<dbReference type="PANTHER" id="PTHR10459:SF112">
    <property type="entry name" value="POLY [ADP-RIBOSE] POLYMERASE 1"/>
    <property type="match status" value="1"/>
</dbReference>
<evidence type="ECO:0000256" key="25">
    <source>
        <dbReference type="ARBA" id="ARBA00024347"/>
    </source>
</evidence>
<keyword evidence="5" id="KW-0963">Cytoplasm</keyword>
<keyword evidence="21" id="KW-0804">Transcription</keyword>
<keyword evidence="18" id="KW-0805">Transcription regulation</keyword>
<evidence type="ECO:0000256" key="24">
    <source>
        <dbReference type="ARBA" id="ARBA00024164"/>
    </source>
</evidence>
<dbReference type="GO" id="GO:0140808">
    <property type="term" value="F:NAD+-protein-tyrosine ADP-ribosyltransferase activity"/>
    <property type="evidence" value="ECO:0007669"/>
    <property type="project" value="RHEA"/>
</dbReference>
<evidence type="ECO:0000256" key="3">
    <source>
        <dbReference type="ARBA" id="ARBA00004604"/>
    </source>
</evidence>
<evidence type="ECO:0000256" key="28">
    <source>
        <dbReference type="ARBA" id="ARBA00048339"/>
    </source>
</evidence>
<evidence type="ECO:0000256" key="2">
    <source>
        <dbReference type="ARBA" id="ARBA00004514"/>
    </source>
</evidence>
<dbReference type="Pfam" id="PF05406">
    <property type="entry name" value="WGR"/>
    <property type="match status" value="1"/>
</dbReference>
<dbReference type="PROSITE" id="PS50064">
    <property type="entry name" value="ZF_PARP_2"/>
    <property type="match status" value="1"/>
</dbReference>
<evidence type="ECO:0000256" key="21">
    <source>
        <dbReference type="ARBA" id="ARBA00023163"/>
    </source>
</evidence>
<keyword evidence="8" id="KW-0399">Innate immunity</keyword>
<dbReference type="PROSITE" id="PS52007">
    <property type="entry name" value="PADR1"/>
    <property type="match status" value="1"/>
</dbReference>
<name>A0A443QEA8_9ACAR</name>
<dbReference type="PROSITE" id="PS51060">
    <property type="entry name" value="PARP_ALPHA_HD"/>
    <property type="match status" value="1"/>
</dbReference>
<organism evidence="35 36">
    <name type="scientific">Dinothrombium tinctorium</name>
    <dbReference type="NCBI Taxonomy" id="1965070"/>
    <lineage>
        <taxon>Eukaryota</taxon>
        <taxon>Metazoa</taxon>
        <taxon>Ecdysozoa</taxon>
        <taxon>Arthropoda</taxon>
        <taxon>Chelicerata</taxon>
        <taxon>Arachnida</taxon>
        <taxon>Acari</taxon>
        <taxon>Acariformes</taxon>
        <taxon>Trombidiformes</taxon>
        <taxon>Prostigmata</taxon>
        <taxon>Anystina</taxon>
        <taxon>Parasitengona</taxon>
        <taxon>Trombidioidea</taxon>
        <taxon>Trombidiidae</taxon>
        <taxon>Dinothrombium</taxon>
    </lineage>
</organism>
<comment type="subcellular location">
    <subcellularLocation>
        <location evidence="1">Chromosome</location>
    </subcellularLocation>
    <subcellularLocation>
        <location evidence="2">Cytoplasm</location>
        <location evidence="2">Cytosol</location>
    </subcellularLocation>
    <subcellularLocation>
        <location evidence="3">Nucleus</location>
        <location evidence="3">Nucleolus</location>
    </subcellularLocation>
</comment>
<keyword evidence="12" id="KW-0479">Metal-binding</keyword>
<dbReference type="Pfam" id="PF00645">
    <property type="entry name" value="zf-PARP"/>
    <property type="match status" value="1"/>
</dbReference>
<dbReference type="GO" id="GO:0045087">
    <property type="term" value="P:innate immune response"/>
    <property type="evidence" value="ECO:0007669"/>
    <property type="project" value="UniProtKB-KW"/>
</dbReference>
<evidence type="ECO:0000256" key="19">
    <source>
        <dbReference type="ARBA" id="ARBA00023027"/>
    </source>
</evidence>
<dbReference type="GO" id="GO:0005730">
    <property type="term" value="C:nucleolus"/>
    <property type="evidence" value="ECO:0007669"/>
    <property type="project" value="UniProtKB-SubCell"/>
</dbReference>
<proteinExistence type="inferred from homology"/>
<dbReference type="InterPro" id="IPR012317">
    <property type="entry name" value="Poly(ADP-ribose)pol_cat_dom"/>
</dbReference>
<evidence type="ECO:0000256" key="5">
    <source>
        <dbReference type="ARBA" id="ARBA00022490"/>
    </source>
</evidence>
<evidence type="ECO:0000256" key="18">
    <source>
        <dbReference type="ARBA" id="ARBA00023015"/>
    </source>
</evidence>
<dbReference type="EMBL" id="NCKU01009307">
    <property type="protein sequence ID" value="RWS01368.1"/>
    <property type="molecule type" value="Genomic_DNA"/>
</dbReference>
<comment type="catalytic activity">
    <reaction evidence="26">
        <text>NAD(+) + (ADP-D-ribosyl)n-acceptor = nicotinamide + (ADP-D-ribosyl)n+1-acceptor + H(+).</text>
        <dbReference type="EC" id="2.4.2.30"/>
    </reaction>
</comment>
<comment type="caution">
    <text evidence="35">The sequence shown here is derived from an EMBL/GenBank/DDBJ whole genome shotgun (WGS) entry which is preliminary data.</text>
</comment>
<keyword evidence="15" id="KW-0863">Zinc-finger</keyword>
<evidence type="ECO:0000256" key="27">
    <source>
        <dbReference type="ARBA" id="ARBA00048241"/>
    </source>
</evidence>
<protein>
    <recommendedName>
        <fullName evidence="30">Poly [ADP-ribose] polymerase</fullName>
        <shortName evidence="30">PARP</shortName>
        <ecNumber evidence="30">2.4.2.-</ecNumber>
    </recommendedName>
</protein>
<evidence type="ECO:0000259" key="32">
    <source>
        <dbReference type="PROSITE" id="PS51059"/>
    </source>
</evidence>
<evidence type="ECO:0000256" key="29">
    <source>
        <dbReference type="ARBA" id="ARBA00048575"/>
    </source>
</evidence>
<dbReference type="Pfam" id="PF00644">
    <property type="entry name" value="PARP"/>
    <property type="match status" value="1"/>
</dbReference>
<evidence type="ECO:0000256" key="13">
    <source>
        <dbReference type="ARBA" id="ARBA00022737"/>
    </source>
</evidence>
<dbReference type="Pfam" id="PF02877">
    <property type="entry name" value="PARP_reg"/>
    <property type="match status" value="1"/>
</dbReference>
<dbReference type="SMART" id="SM01336">
    <property type="entry name" value="zf-PARP"/>
    <property type="match status" value="1"/>
</dbReference>
<dbReference type="OrthoDB" id="429950at2759"/>
<evidence type="ECO:0000256" key="6">
    <source>
        <dbReference type="ARBA" id="ARBA00022499"/>
    </source>
</evidence>
<evidence type="ECO:0000256" key="26">
    <source>
        <dbReference type="ARBA" id="ARBA00033987"/>
    </source>
</evidence>
<dbReference type="Gene3D" id="1.20.142.10">
    <property type="entry name" value="Poly(ADP-ribose) polymerase, regulatory domain"/>
    <property type="match status" value="1"/>
</dbReference>
<dbReference type="Gene3D" id="3.90.640.80">
    <property type="match status" value="1"/>
</dbReference>
<dbReference type="SMART" id="SM00773">
    <property type="entry name" value="WGR"/>
    <property type="match status" value="1"/>
</dbReference>
<dbReference type="InterPro" id="IPR036616">
    <property type="entry name" value="Poly(ADP-ribose)pol_reg_dom_sf"/>
</dbReference>
<comment type="catalytic activity">
    <reaction evidence="24">
        <text>L-aspartyl-[protein] + NAD(+) = 4-O-(ADP-D-ribosyl)-L-aspartyl-[protein] + nicotinamide</text>
        <dbReference type="Rhea" id="RHEA:54424"/>
        <dbReference type="Rhea" id="RHEA-COMP:9867"/>
        <dbReference type="Rhea" id="RHEA-COMP:13832"/>
        <dbReference type="ChEBI" id="CHEBI:17154"/>
        <dbReference type="ChEBI" id="CHEBI:29961"/>
        <dbReference type="ChEBI" id="CHEBI:57540"/>
        <dbReference type="ChEBI" id="CHEBI:138102"/>
    </reaction>
    <physiologicalReaction direction="left-to-right" evidence="24">
        <dbReference type="Rhea" id="RHEA:54425"/>
    </physiologicalReaction>
</comment>
<keyword evidence="22" id="KW-0539">Nucleus</keyword>
<reference evidence="35 36" key="1">
    <citation type="journal article" date="2018" name="Gigascience">
        <title>Genomes of trombidid mites reveal novel predicted allergens and laterally-transferred genes associated with secondary metabolism.</title>
        <authorList>
            <person name="Dong X."/>
            <person name="Chaisiri K."/>
            <person name="Xia D."/>
            <person name="Armstrong S.D."/>
            <person name="Fang Y."/>
            <person name="Donnelly M.J."/>
            <person name="Kadowaki T."/>
            <person name="McGarry J.W."/>
            <person name="Darby A.C."/>
            <person name="Makepeace B.L."/>
        </authorList>
    </citation>
    <scope>NUCLEOTIDE SEQUENCE [LARGE SCALE GENOMIC DNA]</scope>
    <source>
        <strain evidence="35">UoL-WK</strain>
    </source>
</reference>
<evidence type="ECO:0000256" key="20">
    <source>
        <dbReference type="ARBA" id="ARBA00023125"/>
    </source>
</evidence>
<keyword evidence="14" id="KW-0013">ADP-ribosylation</keyword>
<dbReference type="GO" id="GO:0016779">
    <property type="term" value="F:nucleotidyltransferase activity"/>
    <property type="evidence" value="ECO:0007669"/>
    <property type="project" value="UniProtKB-KW"/>
</dbReference>
<keyword evidence="10 30" id="KW-0808">Transferase</keyword>
<keyword evidence="6" id="KW-1017">Isopeptide bond</keyword>
<dbReference type="SUPFAM" id="SSF57716">
    <property type="entry name" value="Glucocorticoid receptor-like (DNA-binding domain)"/>
    <property type="match status" value="1"/>
</dbReference>
<dbReference type="PROSITE" id="PS00347">
    <property type="entry name" value="ZF_PARP_1"/>
    <property type="match status" value="1"/>
</dbReference>
<comment type="similarity">
    <text evidence="25">Belongs to the ARTD/PARP family.</text>
</comment>
<feature type="domain" description="PARP catalytic" evidence="32">
    <location>
        <begin position="647"/>
        <end position="874"/>
    </location>
</feature>
<dbReference type="GO" id="GO:0140815">
    <property type="term" value="F:NAD+-protein-histidine ADP-ribosyltransferase activity"/>
    <property type="evidence" value="ECO:0007669"/>
    <property type="project" value="RHEA"/>
</dbReference>
<dbReference type="PROSITE" id="PS51977">
    <property type="entry name" value="WGR"/>
    <property type="match status" value="1"/>
</dbReference>
<dbReference type="GO" id="GO:0140805">
    <property type="term" value="F:NAD+-protein-serine ADP-ribosyltransferase activity"/>
    <property type="evidence" value="ECO:0007669"/>
    <property type="project" value="RHEA"/>
</dbReference>
<dbReference type="CDD" id="cd01437">
    <property type="entry name" value="parp_like"/>
    <property type="match status" value="1"/>
</dbReference>
<keyword evidence="7" id="KW-0021">Allosteric enzyme</keyword>
<evidence type="ECO:0000256" key="23">
    <source>
        <dbReference type="ARBA" id="ARBA00024159"/>
    </source>
</evidence>
<dbReference type="GO" id="GO:0003950">
    <property type="term" value="F:NAD+ poly-ADP-ribosyltransferase activity"/>
    <property type="evidence" value="ECO:0007669"/>
    <property type="project" value="UniProtKB-UniRule"/>
</dbReference>
<dbReference type="InterPro" id="IPR050800">
    <property type="entry name" value="ARTD/PARP"/>
</dbReference>
<evidence type="ECO:0000256" key="12">
    <source>
        <dbReference type="ARBA" id="ARBA00022723"/>
    </source>
</evidence>
<evidence type="ECO:0000313" key="36">
    <source>
        <dbReference type="Proteomes" id="UP000285301"/>
    </source>
</evidence>
<dbReference type="InterPro" id="IPR036930">
    <property type="entry name" value="WGR_dom_sf"/>
</dbReference>
<comment type="catalytic activity">
    <reaction evidence="29">
        <text>L-seryl-[protein] + NAD(+) = O-(ADP-D-ribosyl)-L-seryl-[protein] + nicotinamide + H(+)</text>
        <dbReference type="Rhea" id="RHEA:58232"/>
        <dbReference type="Rhea" id="RHEA-COMP:9863"/>
        <dbReference type="Rhea" id="RHEA-COMP:15091"/>
        <dbReference type="ChEBI" id="CHEBI:15378"/>
        <dbReference type="ChEBI" id="CHEBI:17154"/>
        <dbReference type="ChEBI" id="CHEBI:29999"/>
        <dbReference type="ChEBI" id="CHEBI:57540"/>
        <dbReference type="ChEBI" id="CHEBI:142556"/>
    </reaction>
    <physiologicalReaction direction="left-to-right" evidence="29">
        <dbReference type="Rhea" id="RHEA:58233"/>
    </physiologicalReaction>
</comment>
<evidence type="ECO:0000256" key="10">
    <source>
        <dbReference type="ARBA" id="ARBA00022679"/>
    </source>
</evidence>